<evidence type="ECO:0000313" key="3">
    <source>
        <dbReference type="Proteomes" id="UP000789739"/>
    </source>
</evidence>
<evidence type="ECO:0000313" key="2">
    <source>
        <dbReference type="EMBL" id="CAG8660047.1"/>
    </source>
</evidence>
<reference evidence="2" key="1">
    <citation type="submission" date="2021-06" db="EMBL/GenBank/DDBJ databases">
        <authorList>
            <person name="Kallberg Y."/>
            <person name="Tangrot J."/>
            <person name="Rosling A."/>
        </authorList>
    </citation>
    <scope>NUCLEOTIDE SEQUENCE</scope>
    <source>
        <strain evidence="2">BR232B</strain>
    </source>
</reference>
<feature type="non-terminal residue" evidence="2">
    <location>
        <position position="150"/>
    </location>
</feature>
<accession>A0A9N9E446</accession>
<organism evidence="2 3">
    <name type="scientific">Paraglomus brasilianum</name>
    <dbReference type="NCBI Taxonomy" id="144538"/>
    <lineage>
        <taxon>Eukaryota</taxon>
        <taxon>Fungi</taxon>
        <taxon>Fungi incertae sedis</taxon>
        <taxon>Mucoromycota</taxon>
        <taxon>Glomeromycotina</taxon>
        <taxon>Glomeromycetes</taxon>
        <taxon>Paraglomerales</taxon>
        <taxon>Paraglomeraceae</taxon>
        <taxon>Paraglomus</taxon>
    </lineage>
</organism>
<comment type="caution">
    <text evidence="2">The sequence shown here is derived from an EMBL/GenBank/DDBJ whole genome shotgun (WGS) entry which is preliminary data.</text>
</comment>
<dbReference type="AlphaFoldDB" id="A0A9N9E446"/>
<name>A0A9N9E446_9GLOM</name>
<gene>
    <name evidence="2" type="ORF">PBRASI_LOCUS10734</name>
</gene>
<evidence type="ECO:0000256" key="1">
    <source>
        <dbReference type="SAM" id="MobiDB-lite"/>
    </source>
</evidence>
<feature type="region of interest" description="Disordered" evidence="1">
    <location>
        <begin position="97"/>
        <end position="150"/>
    </location>
</feature>
<dbReference type="Proteomes" id="UP000789739">
    <property type="component" value="Unassembled WGS sequence"/>
</dbReference>
<proteinExistence type="predicted"/>
<protein>
    <submittedName>
        <fullName evidence="2">6477_t:CDS:1</fullName>
    </submittedName>
</protein>
<sequence>SNNRMSTFMDINMAMRPVNAMFRKGVMFISSDEVIRVRKGSGDINGDEWRPESNVLIITTNPPKNCVESGNTTVKYMHINIVIYLVKDISQSLKKALPGQPMDLDENEETEHQHEPAEDRVEESSDSANKKRVNEDTDKSAKKSSCKKAK</sequence>
<dbReference type="EMBL" id="CAJVPI010003582">
    <property type="protein sequence ID" value="CAG8660047.1"/>
    <property type="molecule type" value="Genomic_DNA"/>
</dbReference>
<feature type="compositionally biased region" description="Basic and acidic residues" evidence="1">
    <location>
        <begin position="110"/>
        <end position="141"/>
    </location>
</feature>
<keyword evidence="3" id="KW-1185">Reference proteome</keyword>